<gene>
    <name evidence="1" type="ORF">ACFFQA_15920</name>
</gene>
<dbReference type="EMBL" id="JBHLZU010000012">
    <property type="protein sequence ID" value="MFB9905422.1"/>
    <property type="molecule type" value="Genomic_DNA"/>
</dbReference>
<dbReference type="InterPro" id="IPR027417">
    <property type="entry name" value="P-loop_NTPase"/>
</dbReference>
<name>A0ABV5ZX03_9PSEU</name>
<dbReference type="RefSeq" id="WP_377852725.1">
    <property type="nucleotide sequence ID" value="NZ_JBHLZU010000012.1"/>
</dbReference>
<accession>A0ABV5ZX03</accession>
<reference evidence="1 2" key="1">
    <citation type="submission" date="2024-09" db="EMBL/GenBank/DDBJ databases">
        <authorList>
            <person name="Sun Q."/>
            <person name="Mori K."/>
        </authorList>
    </citation>
    <scope>NUCLEOTIDE SEQUENCE [LARGE SCALE GENOMIC DNA]</scope>
    <source>
        <strain evidence="1 2">TBRC 7907</strain>
    </source>
</reference>
<dbReference type="Proteomes" id="UP001589693">
    <property type="component" value="Unassembled WGS sequence"/>
</dbReference>
<dbReference type="Gene3D" id="3.40.50.300">
    <property type="entry name" value="P-loop containing nucleotide triphosphate hydrolases"/>
    <property type="match status" value="1"/>
</dbReference>
<evidence type="ECO:0000313" key="2">
    <source>
        <dbReference type="Proteomes" id="UP001589693"/>
    </source>
</evidence>
<dbReference type="SUPFAM" id="SSF52540">
    <property type="entry name" value="P-loop containing nucleoside triphosphate hydrolases"/>
    <property type="match status" value="1"/>
</dbReference>
<sequence>MLLLACGASGVGKTTARLHARRLLDDTYETAELFTLGPIPAVPTIAWRQEQVEAAVLRAIALEAEGRHLLFAGDPVPLGEALAAPSADRIDIAACLLDVNEEAHLARLAQRNEPEELIPLHQGFVTWLRAHATDPGHVTEAITTDAWPAMRWERWVGRTPGPEWAMTVLDTSRLAPEQVGAEVTDWCRRAVAGDAPVFRAGWFRDRAVDQV</sequence>
<comment type="caution">
    <text evidence="1">The sequence shown here is derived from an EMBL/GenBank/DDBJ whole genome shotgun (WGS) entry which is preliminary data.</text>
</comment>
<keyword evidence="2" id="KW-1185">Reference proteome</keyword>
<protein>
    <submittedName>
        <fullName evidence="1">Uncharacterized protein</fullName>
    </submittedName>
</protein>
<evidence type="ECO:0000313" key="1">
    <source>
        <dbReference type="EMBL" id="MFB9905422.1"/>
    </source>
</evidence>
<proteinExistence type="predicted"/>
<organism evidence="1 2">
    <name type="scientific">Allokutzneria oryzae</name>
    <dbReference type="NCBI Taxonomy" id="1378989"/>
    <lineage>
        <taxon>Bacteria</taxon>
        <taxon>Bacillati</taxon>
        <taxon>Actinomycetota</taxon>
        <taxon>Actinomycetes</taxon>
        <taxon>Pseudonocardiales</taxon>
        <taxon>Pseudonocardiaceae</taxon>
        <taxon>Allokutzneria</taxon>
    </lineage>
</organism>